<organism evidence="7 8">
    <name type="scientific">Gordonia hankookensis</name>
    <dbReference type="NCBI Taxonomy" id="589403"/>
    <lineage>
        <taxon>Bacteria</taxon>
        <taxon>Bacillati</taxon>
        <taxon>Actinomycetota</taxon>
        <taxon>Actinomycetes</taxon>
        <taxon>Mycobacteriales</taxon>
        <taxon>Gordoniaceae</taxon>
        <taxon>Gordonia</taxon>
    </lineage>
</organism>
<protein>
    <submittedName>
        <fullName evidence="7">Copper resistance protein CopC</fullName>
    </submittedName>
</protein>
<feature type="transmembrane region" description="Helical" evidence="5">
    <location>
        <begin position="161"/>
        <end position="182"/>
    </location>
</feature>
<dbReference type="SUPFAM" id="SSF81296">
    <property type="entry name" value="E set domains"/>
    <property type="match status" value="1"/>
</dbReference>
<dbReference type="Pfam" id="PF04234">
    <property type="entry name" value="CopC"/>
    <property type="match status" value="1"/>
</dbReference>
<dbReference type="Gene3D" id="2.60.40.1220">
    <property type="match status" value="1"/>
</dbReference>
<accession>A0ABR7WIB0</accession>
<proteinExistence type="predicted"/>
<dbReference type="InterPro" id="IPR014756">
    <property type="entry name" value="Ig_E-set"/>
</dbReference>
<keyword evidence="3" id="KW-0732">Signal</keyword>
<evidence type="ECO:0000256" key="1">
    <source>
        <dbReference type="ARBA" id="ARBA00004196"/>
    </source>
</evidence>
<name>A0ABR7WIB0_9ACTN</name>
<keyword evidence="5" id="KW-0812">Transmembrane</keyword>
<keyword evidence="5" id="KW-0472">Membrane</keyword>
<keyword evidence="5" id="KW-1133">Transmembrane helix</keyword>
<feature type="domain" description="CopC" evidence="6">
    <location>
        <begin position="43"/>
        <end position="135"/>
    </location>
</feature>
<evidence type="ECO:0000256" key="4">
    <source>
        <dbReference type="ARBA" id="ARBA00023008"/>
    </source>
</evidence>
<keyword evidence="2" id="KW-0479">Metal-binding</keyword>
<keyword evidence="8" id="KW-1185">Reference proteome</keyword>
<dbReference type="Proteomes" id="UP000602395">
    <property type="component" value="Unassembled WGS sequence"/>
</dbReference>
<dbReference type="EMBL" id="JACWMS010000003">
    <property type="protein sequence ID" value="MBD1321494.1"/>
    <property type="molecule type" value="Genomic_DNA"/>
</dbReference>
<dbReference type="InterPro" id="IPR014755">
    <property type="entry name" value="Cu-Rt/internalin_Ig-like"/>
</dbReference>
<reference evidence="7 8" key="1">
    <citation type="submission" date="2020-09" db="EMBL/GenBank/DDBJ databases">
        <title>Novel species in genus Gordonia.</title>
        <authorList>
            <person name="Zhang G."/>
        </authorList>
    </citation>
    <scope>NUCLEOTIDE SEQUENCE [LARGE SCALE GENOMIC DNA]</scope>
    <source>
        <strain evidence="7 8">ON-33</strain>
    </source>
</reference>
<gene>
    <name evidence="7" type="ORF">IDF66_18085</name>
</gene>
<evidence type="ECO:0000256" key="5">
    <source>
        <dbReference type="SAM" id="Phobius"/>
    </source>
</evidence>
<comment type="caution">
    <text evidence="7">The sequence shown here is derived from an EMBL/GenBank/DDBJ whole genome shotgun (WGS) entry which is preliminary data.</text>
</comment>
<evidence type="ECO:0000313" key="7">
    <source>
        <dbReference type="EMBL" id="MBD1321494.1"/>
    </source>
</evidence>
<evidence type="ECO:0000313" key="8">
    <source>
        <dbReference type="Proteomes" id="UP000602395"/>
    </source>
</evidence>
<dbReference type="InterPro" id="IPR007348">
    <property type="entry name" value="CopC_dom"/>
</dbReference>
<dbReference type="PANTHER" id="PTHR34820:SF4">
    <property type="entry name" value="INNER MEMBRANE PROTEIN YEBZ"/>
    <property type="match status" value="1"/>
</dbReference>
<dbReference type="PANTHER" id="PTHR34820">
    <property type="entry name" value="INNER MEMBRANE PROTEIN YEBZ"/>
    <property type="match status" value="1"/>
</dbReference>
<evidence type="ECO:0000256" key="2">
    <source>
        <dbReference type="ARBA" id="ARBA00022723"/>
    </source>
</evidence>
<evidence type="ECO:0000256" key="3">
    <source>
        <dbReference type="ARBA" id="ARBA00022729"/>
    </source>
</evidence>
<evidence type="ECO:0000259" key="6">
    <source>
        <dbReference type="Pfam" id="PF04234"/>
    </source>
</evidence>
<keyword evidence="4" id="KW-0186">Copper</keyword>
<sequence>MRRPASAAPTVRRRSPSTVLAVIVGVLLAGLIGTWAAPIASAHSRVVSTDPADGASVQTGPQQVTITFNEPIQESFAVLTVVGPDNHYWQDGKPTVSGPRLSVALRELGPAGTYTLNYRVTSADGHPVEGKRTFELATAGNGTPGPAADATSGGGDDGPPLWPFIVVAVVVLVGGLGVVLWLTRRPTRRSS</sequence>
<dbReference type="InterPro" id="IPR032694">
    <property type="entry name" value="CopC/D"/>
</dbReference>
<comment type="subcellular location">
    <subcellularLocation>
        <location evidence="1">Cell envelope</location>
    </subcellularLocation>
</comment>